<evidence type="ECO:0000256" key="1">
    <source>
        <dbReference type="ARBA" id="ARBA00023015"/>
    </source>
</evidence>
<dbReference type="EnsemblPlants" id="novel_model_6064_5bd9a17a.1.5bd9b13b">
    <property type="protein sequence ID" value="cds.novel_model_6064_5bd9a17a.1.5bd9b13b"/>
    <property type="gene ID" value="novel_gene_3118_5bd9a17a"/>
</dbReference>
<proteinExistence type="predicted"/>
<dbReference type="Gramene" id="novel_model_6064_5bd9a17a.1.5bd9b13b">
    <property type="protein sequence ID" value="cds.novel_model_6064_5bd9a17a.1.5bd9b13b"/>
    <property type="gene ID" value="novel_gene_3118_5bd9a17a"/>
</dbReference>
<dbReference type="OrthoDB" id="786845at2759"/>
<dbReference type="PANTHER" id="PTHR33124">
    <property type="entry name" value="TRANSCRIPTION FACTOR IBH1-LIKE 1"/>
    <property type="match status" value="1"/>
</dbReference>
<dbReference type="EMBL" id="UZAU01000640">
    <property type="status" value="NOT_ANNOTATED_CDS"/>
    <property type="molecule type" value="Genomic_DNA"/>
</dbReference>
<reference evidence="4" key="2">
    <citation type="submission" date="2021-03" db="UniProtKB">
        <authorList>
            <consortium name="EnsemblPlants"/>
        </authorList>
    </citation>
    <scope>IDENTIFICATION</scope>
</reference>
<name>A0A803R7N2_CANSA</name>
<dbReference type="Proteomes" id="UP000596661">
    <property type="component" value="Chromosome 7"/>
</dbReference>
<dbReference type="OMA" id="KHMLAFH"/>
<reference evidence="4" key="1">
    <citation type="submission" date="2018-11" db="EMBL/GenBank/DDBJ databases">
        <authorList>
            <person name="Grassa J C."/>
        </authorList>
    </citation>
    <scope>NUCLEOTIDE SEQUENCE [LARGE SCALE GENOMIC DNA]</scope>
</reference>
<dbReference type="GO" id="GO:0006355">
    <property type="term" value="P:regulation of DNA-templated transcription"/>
    <property type="evidence" value="ECO:0007669"/>
    <property type="project" value="InterPro"/>
</dbReference>
<evidence type="ECO:0000256" key="3">
    <source>
        <dbReference type="SAM" id="MobiDB-lite"/>
    </source>
</evidence>
<dbReference type="InterPro" id="IPR044660">
    <property type="entry name" value="IBH1-like"/>
</dbReference>
<feature type="compositionally biased region" description="Low complexity" evidence="3">
    <location>
        <begin position="44"/>
        <end position="62"/>
    </location>
</feature>
<feature type="region of interest" description="Disordered" evidence="3">
    <location>
        <begin position="39"/>
        <end position="62"/>
    </location>
</feature>
<evidence type="ECO:0000313" key="5">
    <source>
        <dbReference type="Proteomes" id="UP000596661"/>
    </source>
</evidence>
<keyword evidence="5" id="KW-1185">Reference proteome</keyword>
<evidence type="ECO:0000313" key="4">
    <source>
        <dbReference type="EnsemblPlants" id="cds.novel_model_6064_5bd9a17a.1.5bd9b13b"/>
    </source>
</evidence>
<organism evidence="4 5">
    <name type="scientific">Cannabis sativa</name>
    <name type="common">Hemp</name>
    <name type="synonym">Marijuana</name>
    <dbReference type="NCBI Taxonomy" id="3483"/>
    <lineage>
        <taxon>Eukaryota</taxon>
        <taxon>Viridiplantae</taxon>
        <taxon>Streptophyta</taxon>
        <taxon>Embryophyta</taxon>
        <taxon>Tracheophyta</taxon>
        <taxon>Spermatophyta</taxon>
        <taxon>Magnoliopsida</taxon>
        <taxon>eudicotyledons</taxon>
        <taxon>Gunneridae</taxon>
        <taxon>Pentapetalae</taxon>
        <taxon>rosids</taxon>
        <taxon>fabids</taxon>
        <taxon>Rosales</taxon>
        <taxon>Cannabaceae</taxon>
        <taxon>Cannabis</taxon>
    </lineage>
</organism>
<sequence length="193" mass="21940">MKTCPKQGSLVALNDNDDKSSTRTKFALRFIRSLMEMKRRGHVSSSSSSSDNDNNHNNNNNISSAVAERSEKIKVAAYSSMAHAVGPRRAWARALIFKLRRRAKRQRVLMKMNRSKSLKKINNKKKLMKKKRAVDYNYQNDDVFSQTDRLRGLVPGGKAMDLCSLFEETAHFINCLATQVKVMKDIADQLSSK</sequence>
<dbReference type="PANTHER" id="PTHR33124:SF109">
    <property type="entry name" value="TRANSCRIPTION FACTOR IBH1"/>
    <property type="match status" value="1"/>
</dbReference>
<accession>A0A803R7N2</accession>
<dbReference type="AlphaFoldDB" id="A0A803R7N2"/>
<keyword evidence="1" id="KW-0805">Transcription regulation</keyword>
<keyword evidence="2" id="KW-0804">Transcription</keyword>
<protein>
    <submittedName>
        <fullName evidence="4">Uncharacterized protein</fullName>
    </submittedName>
</protein>
<evidence type="ECO:0000256" key="2">
    <source>
        <dbReference type="ARBA" id="ARBA00023163"/>
    </source>
</evidence>